<protein>
    <submittedName>
        <fullName evidence="2">Acetyltransferase, GNAT family protein</fullName>
    </submittedName>
</protein>
<dbReference type="KEGG" id="sdi:SDIMI_v3c01690"/>
<sequence length="142" mass="16601">MEFLIDFSMNNVVFEKAKDIRIDVFCNEQNYSQEEEIDAYDEKSYHVIGFFEQKPVCCARIVNKPDGTYLGRIAVLKEYRGKGLGSKLVDYLVKYVTNNLKITEIFLESQDKAVKLYEKFGFKIISEPFMDGPIVHYKMVRN</sequence>
<dbReference type="STRING" id="1276221.SDIMI_v3c01690"/>
<evidence type="ECO:0000313" key="2">
    <source>
        <dbReference type="EMBL" id="AGR41873.1"/>
    </source>
</evidence>
<dbReference type="eggNOG" id="COG2153">
    <property type="taxonomic scope" value="Bacteria"/>
</dbReference>
<dbReference type="HOGENOM" id="CLU_056607_3_0_14"/>
<dbReference type="CDD" id="cd04301">
    <property type="entry name" value="NAT_SF"/>
    <property type="match status" value="1"/>
</dbReference>
<feature type="domain" description="N-acetyltransferase" evidence="1">
    <location>
        <begin position="5"/>
        <end position="142"/>
    </location>
</feature>
<reference evidence="2 3" key="1">
    <citation type="journal article" date="2013" name="Genome Biol. Evol.">
        <title>Comparison of metabolic capacities and inference of gene content evolution in mosquito-associated Spiroplasma diminutum and S. taiwanense.</title>
        <authorList>
            <person name="Lo W.S."/>
            <person name="Ku C."/>
            <person name="Chen L.L."/>
            <person name="Chang T.H."/>
            <person name="Kuo C.H."/>
        </authorList>
    </citation>
    <scope>NUCLEOTIDE SEQUENCE [LARGE SCALE GENOMIC DNA]</scope>
    <source>
        <strain evidence="2 3">CUAS-1</strain>
    </source>
</reference>
<gene>
    <name evidence="2" type="ORF">SDIMI_v3c01690</name>
</gene>
<dbReference type="InParanoid" id="S5MDS9"/>
<dbReference type="Proteomes" id="UP000014983">
    <property type="component" value="Chromosome"/>
</dbReference>
<dbReference type="InterPro" id="IPR039143">
    <property type="entry name" value="GNPNAT1-like"/>
</dbReference>
<dbReference type="InterPro" id="IPR016181">
    <property type="entry name" value="Acyl_CoA_acyltransferase"/>
</dbReference>
<dbReference type="RefSeq" id="WP_020836106.1">
    <property type="nucleotide sequence ID" value="NC_021833.1"/>
</dbReference>
<dbReference type="PANTHER" id="PTHR13355">
    <property type="entry name" value="GLUCOSAMINE 6-PHOSPHATE N-ACETYLTRANSFERASE"/>
    <property type="match status" value="1"/>
</dbReference>
<evidence type="ECO:0000313" key="3">
    <source>
        <dbReference type="Proteomes" id="UP000014983"/>
    </source>
</evidence>
<dbReference type="FunCoup" id="S5MDS9">
    <property type="interactions" value="98"/>
</dbReference>
<proteinExistence type="predicted"/>
<dbReference type="Pfam" id="PF13673">
    <property type="entry name" value="Acetyltransf_10"/>
    <property type="match status" value="1"/>
</dbReference>
<dbReference type="InterPro" id="IPR000182">
    <property type="entry name" value="GNAT_dom"/>
</dbReference>
<dbReference type="OrthoDB" id="9796171at2"/>
<keyword evidence="2" id="KW-0808">Transferase</keyword>
<dbReference type="AlphaFoldDB" id="S5MDS9"/>
<dbReference type="Gene3D" id="3.40.630.30">
    <property type="match status" value="1"/>
</dbReference>
<dbReference type="SUPFAM" id="SSF55729">
    <property type="entry name" value="Acyl-CoA N-acyltransferases (Nat)"/>
    <property type="match status" value="1"/>
</dbReference>
<organism evidence="2 3">
    <name type="scientific">Spiroplasma diminutum CUAS-1</name>
    <dbReference type="NCBI Taxonomy" id="1276221"/>
    <lineage>
        <taxon>Bacteria</taxon>
        <taxon>Bacillati</taxon>
        <taxon>Mycoplasmatota</taxon>
        <taxon>Mollicutes</taxon>
        <taxon>Entomoplasmatales</taxon>
        <taxon>Spiroplasmataceae</taxon>
        <taxon>Spiroplasma</taxon>
    </lineage>
</organism>
<dbReference type="GO" id="GO:0008080">
    <property type="term" value="F:N-acetyltransferase activity"/>
    <property type="evidence" value="ECO:0007669"/>
    <property type="project" value="TreeGrafter"/>
</dbReference>
<name>S5MDS9_9MOLU</name>
<dbReference type="PANTHER" id="PTHR13355:SF22">
    <property type="entry name" value="SLL0786 PROTEIN"/>
    <property type="match status" value="1"/>
</dbReference>
<dbReference type="PATRIC" id="fig|1276221.3.peg.166"/>
<keyword evidence="3" id="KW-1185">Reference proteome</keyword>
<dbReference type="PROSITE" id="PS51186">
    <property type="entry name" value="GNAT"/>
    <property type="match status" value="1"/>
</dbReference>
<accession>S5MDS9</accession>
<evidence type="ECO:0000259" key="1">
    <source>
        <dbReference type="PROSITE" id="PS51186"/>
    </source>
</evidence>
<dbReference type="EMBL" id="CP005076">
    <property type="protein sequence ID" value="AGR41873.1"/>
    <property type="molecule type" value="Genomic_DNA"/>
</dbReference>